<feature type="compositionally biased region" description="Polar residues" evidence="2">
    <location>
        <begin position="221"/>
        <end position="240"/>
    </location>
</feature>
<dbReference type="InterPro" id="IPR016047">
    <property type="entry name" value="M23ase_b-sheet_dom"/>
</dbReference>
<dbReference type="PANTHER" id="PTHR21666:SF270">
    <property type="entry name" value="MUREIN HYDROLASE ACTIVATOR ENVC"/>
    <property type="match status" value="1"/>
</dbReference>
<evidence type="ECO:0000313" key="5">
    <source>
        <dbReference type="Proteomes" id="UP000033934"/>
    </source>
</evidence>
<dbReference type="InterPro" id="IPR050570">
    <property type="entry name" value="Cell_wall_metabolism_enzyme"/>
</dbReference>
<proteinExistence type="predicted"/>
<feature type="domain" description="M23ase beta-sheet core" evidence="3">
    <location>
        <begin position="281"/>
        <end position="320"/>
    </location>
</feature>
<dbReference type="CDD" id="cd12797">
    <property type="entry name" value="M23_peptidase"/>
    <property type="match status" value="2"/>
</dbReference>
<dbReference type="Pfam" id="PF01551">
    <property type="entry name" value="Peptidase_M23"/>
    <property type="match status" value="1"/>
</dbReference>
<keyword evidence="1" id="KW-0175">Coiled coil</keyword>
<evidence type="ECO:0000256" key="1">
    <source>
        <dbReference type="SAM" id="Coils"/>
    </source>
</evidence>
<dbReference type="GO" id="GO:0004222">
    <property type="term" value="F:metalloendopeptidase activity"/>
    <property type="evidence" value="ECO:0007669"/>
    <property type="project" value="TreeGrafter"/>
</dbReference>
<evidence type="ECO:0000259" key="3">
    <source>
        <dbReference type="Pfam" id="PF01551"/>
    </source>
</evidence>
<gene>
    <name evidence="4" type="ORF">UT11_C0015G0008</name>
</gene>
<feature type="coiled-coil region" evidence="1">
    <location>
        <begin position="45"/>
        <end position="128"/>
    </location>
</feature>
<dbReference type="SUPFAM" id="SSF51261">
    <property type="entry name" value="Duplicated hybrid motif"/>
    <property type="match status" value="2"/>
</dbReference>
<sequence>MKDKITKFIKYEAAFWVAIFLLFFVSAIAVNTIIKTTSVRAAESLTELQKKKKLEEERAKKAKELKELKEKQAQAAVSQAQFLSTQIEQIKKQEEQTVSSISSTEQEITQLQGQIGDVEQQEAEQKRKTMEIAKIFFEQRRELFIDSENGSALDVLAGGDISESFRHKNKIEAALDLLRERTSDLIVVRLDLGGKKESAEDKYTQLTTLKDEQTRLRRARQTSQNQYERLASQSQTQAEAYQTEMEKALSTAATYESKIREELTRIINARKKSGAIPRTGASVGQSVTKGEIIGHQGNTGYSFGSHLHFEVREDNIAVNPRNHLGKTLDYPFDSEYRITQEFGVTPYSKQLYSSGIHTGIDFAKYDGANVQAACSGEIIMDDVYGGYGRAFAHTCDNTDLVVLYGHLQPE</sequence>
<dbReference type="EMBL" id="LBVO01000015">
    <property type="protein sequence ID" value="KKQ90001.1"/>
    <property type="molecule type" value="Genomic_DNA"/>
</dbReference>
<dbReference type="Gene3D" id="2.70.70.10">
    <property type="entry name" value="Glucose Permease (Domain IIA)"/>
    <property type="match status" value="2"/>
</dbReference>
<comment type="caution">
    <text evidence="4">The sequence shown here is derived from an EMBL/GenBank/DDBJ whole genome shotgun (WGS) entry which is preliminary data.</text>
</comment>
<evidence type="ECO:0000313" key="4">
    <source>
        <dbReference type="EMBL" id="KKQ90001.1"/>
    </source>
</evidence>
<accession>A0A0G0PL18</accession>
<evidence type="ECO:0000256" key="2">
    <source>
        <dbReference type="SAM" id="MobiDB-lite"/>
    </source>
</evidence>
<dbReference type="PANTHER" id="PTHR21666">
    <property type="entry name" value="PEPTIDASE-RELATED"/>
    <property type="match status" value="1"/>
</dbReference>
<protein>
    <recommendedName>
        <fullName evidence="3">M23ase beta-sheet core domain-containing protein</fullName>
    </recommendedName>
</protein>
<dbReference type="Proteomes" id="UP000033934">
    <property type="component" value="Unassembled WGS sequence"/>
</dbReference>
<reference evidence="4 5" key="1">
    <citation type="journal article" date="2015" name="Nature">
        <title>rRNA introns, odd ribosomes, and small enigmatic genomes across a large radiation of phyla.</title>
        <authorList>
            <person name="Brown C.T."/>
            <person name="Hug L.A."/>
            <person name="Thomas B.C."/>
            <person name="Sharon I."/>
            <person name="Castelle C.J."/>
            <person name="Singh A."/>
            <person name="Wilkins M.J."/>
            <person name="Williams K.H."/>
            <person name="Banfield J.F."/>
        </authorList>
    </citation>
    <scope>NUCLEOTIDE SEQUENCE [LARGE SCALE GENOMIC DNA]</scope>
</reference>
<organism evidence="4 5">
    <name type="scientific">Berkelbacteria bacterium GW2011_GWA2_38_9</name>
    <dbReference type="NCBI Taxonomy" id="1618334"/>
    <lineage>
        <taxon>Bacteria</taxon>
        <taxon>Candidatus Berkelbacteria</taxon>
    </lineage>
</organism>
<dbReference type="InterPro" id="IPR011055">
    <property type="entry name" value="Dup_hybrid_motif"/>
</dbReference>
<name>A0A0G0PL18_9BACT</name>
<feature type="region of interest" description="Disordered" evidence="2">
    <location>
        <begin position="221"/>
        <end position="241"/>
    </location>
</feature>
<dbReference type="AlphaFoldDB" id="A0A0G0PL18"/>